<evidence type="ECO:0000313" key="2">
    <source>
        <dbReference type="EnsemblMetazoa" id="ACHR014962-PA"/>
    </source>
</evidence>
<dbReference type="EnsemblMetazoa" id="ACHR014962-RA">
    <property type="protein sequence ID" value="ACHR014962-PA"/>
    <property type="gene ID" value="ACHR014962"/>
</dbReference>
<sequence>MGTFSHMQRNFVLLCLLAQVFLWPLILQTTAQFNRKAAKNSVSYNLRFNKMRCAHTPYKYTQLHYCFMEQLSNGSVGLNISITIPVEINYLGIQTKLFYKYTTYRPFMIDWSMEYCQAARNGHYSPTTGLMMKIMEETLPDFYYPCPHGNRTYITFWMFEPKYIMQSIPSGDYRMDVFFRDSADENLVAMQLFGTVRKQGLLG</sequence>
<dbReference type="VEuPathDB" id="VectorBase:ACHR014962"/>
<dbReference type="PANTHER" id="PTHR20898">
    <property type="entry name" value="DAEDALUS ON 3-RELATED-RELATED"/>
    <property type="match status" value="1"/>
</dbReference>
<feature type="signal peptide" evidence="1">
    <location>
        <begin position="1"/>
        <end position="31"/>
    </location>
</feature>
<reference evidence="2" key="2">
    <citation type="submission" date="2020-05" db="UniProtKB">
        <authorList>
            <consortium name="EnsemblMetazoa"/>
        </authorList>
    </citation>
    <scope>IDENTIFICATION</scope>
    <source>
        <strain evidence="2">ACHKN1017</strain>
    </source>
</reference>
<reference evidence="3" key="1">
    <citation type="submission" date="2013-03" db="EMBL/GenBank/DDBJ databases">
        <title>The Genome Sequence of Anopheles christyi ACHKN1017.</title>
        <authorList>
            <consortium name="The Broad Institute Genomics Platform"/>
            <person name="Neafsey D.E."/>
            <person name="Besansky N."/>
            <person name="Walker B."/>
            <person name="Young S.K."/>
            <person name="Zeng Q."/>
            <person name="Gargeya S."/>
            <person name="Fitzgerald M."/>
            <person name="Haas B."/>
            <person name="Abouelleil A."/>
            <person name="Allen A.W."/>
            <person name="Alvarado L."/>
            <person name="Arachchi H.M."/>
            <person name="Berlin A.M."/>
            <person name="Chapman S.B."/>
            <person name="Gainer-Dewar J."/>
            <person name="Goldberg J."/>
            <person name="Griggs A."/>
            <person name="Gujja S."/>
            <person name="Hansen M."/>
            <person name="Howarth C."/>
            <person name="Imamovic A."/>
            <person name="Ireland A."/>
            <person name="Larimer J."/>
            <person name="McCowan C."/>
            <person name="Murphy C."/>
            <person name="Pearson M."/>
            <person name="Poon T.W."/>
            <person name="Priest M."/>
            <person name="Roberts A."/>
            <person name="Saif S."/>
            <person name="Shea T."/>
            <person name="Sisk P."/>
            <person name="Sykes S."/>
            <person name="Wortman J."/>
            <person name="Nusbaum C."/>
            <person name="Birren B."/>
        </authorList>
    </citation>
    <scope>NUCLEOTIDE SEQUENCE [LARGE SCALE GENOMIC DNA]</scope>
    <source>
        <strain evidence="3">ACHKN1017</strain>
    </source>
</reference>
<keyword evidence="3" id="KW-1185">Reference proteome</keyword>
<dbReference type="AlphaFoldDB" id="A0A240PLN4"/>
<dbReference type="Pfam" id="PF06477">
    <property type="entry name" value="DUF1091"/>
    <property type="match status" value="1"/>
</dbReference>
<feature type="chain" id="PRO_5013212641" evidence="1">
    <location>
        <begin position="32"/>
        <end position="203"/>
    </location>
</feature>
<dbReference type="InterPro" id="IPR010512">
    <property type="entry name" value="DUF1091"/>
</dbReference>
<organism evidence="2 3">
    <name type="scientific">Anopheles christyi</name>
    <dbReference type="NCBI Taxonomy" id="43041"/>
    <lineage>
        <taxon>Eukaryota</taxon>
        <taxon>Metazoa</taxon>
        <taxon>Ecdysozoa</taxon>
        <taxon>Arthropoda</taxon>
        <taxon>Hexapoda</taxon>
        <taxon>Insecta</taxon>
        <taxon>Pterygota</taxon>
        <taxon>Neoptera</taxon>
        <taxon>Endopterygota</taxon>
        <taxon>Diptera</taxon>
        <taxon>Nematocera</taxon>
        <taxon>Culicoidea</taxon>
        <taxon>Culicidae</taxon>
        <taxon>Anophelinae</taxon>
        <taxon>Anopheles</taxon>
    </lineage>
</organism>
<dbReference type="Proteomes" id="UP000075881">
    <property type="component" value="Unassembled WGS sequence"/>
</dbReference>
<name>A0A240PLN4_9DIPT</name>
<proteinExistence type="predicted"/>
<evidence type="ECO:0000256" key="1">
    <source>
        <dbReference type="SAM" id="SignalP"/>
    </source>
</evidence>
<protein>
    <submittedName>
        <fullName evidence="2">Uncharacterized protein</fullName>
    </submittedName>
</protein>
<dbReference type="PANTHER" id="PTHR20898:SF0">
    <property type="entry name" value="DAEDALUS ON 3-RELATED"/>
    <property type="match status" value="1"/>
</dbReference>
<keyword evidence="1" id="KW-0732">Signal</keyword>
<evidence type="ECO:0000313" key="3">
    <source>
        <dbReference type="Proteomes" id="UP000075881"/>
    </source>
</evidence>
<accession>A0A240PLN4</accession>